<feature type="transmembrane region" description="Helical" evidence="5">
    <location>
        <begin position="64"/>
        <end position="85"/>
    </location>
</feature>
<proteinExistence type="predicted"/>
<evidence type="ECO:0000256" key="3">
    <source>
        <dbReference type="ARBA" id="ARBA00022989"/>
    </source>
</evidence>
<evidence type="ECO:0008006" key="8">
    <source>
        <dbReference type="Google" id="ProtNLM"/>
    </source>
</evidence>
<evidence type="ECO:0000256" key="1">
    <source>
        <dbReference type="ARBA" id="ARBA00022475"/>
    </source>
</evidence>
<keyword evidence="7" id="KW-1185">Reference proteome</keyword>
<gene>
    <name evidence="6" type="ORF">HMPREF1091_00625</name>
</gene>
<evidence type="ECO:0000313" key="7">
    <source>
        <dbReference type="Proteomes" id="UP000012651"/>
    </source>
</evidence>
<dbReference type="RefSeq" id="WP_002563400.1">
    <property type="nucleotide sequence ID" value="NZ_KB822533.1"/>
</dbReference>
<evidence type="ECO:0000256" key="4">
    <source>
        <dbReference type="ARBA" id="ARBA00023136"/>
    </source>
</evidence>
<dbReference type="Pfam" id="PF02659">
    <property type="entry name" value="Mntp"/>
    <property type="match status" value="1"/>
</dbReference>
<feature type="transmembrane region" description="Helical" evidence="5">
    <location>
        <begin position="146"/>
        <end position="167"/>
    </location>
</feature>
<sequence length="197" mass="20621">MHLIEILLLGAALSADAFAVTLSDTFAYQNESRAKMLVLPVAFGVFQVLMPLLGYFLSGAFAQIITMYAGVVTFIMLGIIGGNMVREGVMALYRGIDANAITACVTTDSQHPACSLTYKTIVFQAIATALDAFAIGISLRAQEVAIVPTVALIGCTTLSLSLVALAIGSRFGKLLGDKAEIVGGIVLLCIGIKALVF</sequence>
<accession>N2BN66</accession>
<organism evidence="6 7">
    <name type="scientific">Atopobium minutum 10063974</name>
    <dbReference type="NCBI Taxonomy" id="997872"/>
    <lineage>
        <taxon>Bacteria</taxon>
        <taxon>Bacillati</taxon>
        <taxon>Actinomycetota</taxon>
        <taxon>Coriobacteriia</taxon>
        <taxon>Coriobacteriales</taxon>
        <taxon>Atopobiaceae</taxon>
        <taxon>Atopobium</taxon>
    </lineage>
</organism>
<evidence type="ECO:0000256" key="5">
    <source>
        <dbReference type="SAM" id="Phobius"/>
    </source>
</evidence>
<reference evidence="6 7" key="1">
    <citation type="submission" date="2013-03" db="EMBL/GenBank/DDBJ databases">
        <title>The Genome Sequence of Atopobium minutum 10063974.</title>
        <authorList>
            <consortium name="The Broad Institute Genome Sequencing Platform"/>
            <person name="Earl A."/>
            <person name="Ward D."/>
            <person name="Feldgarden M."/>
            <person name="Gevers D."/>
            <person name="Lambert T."/>
            <person name="Marvaud J.-C."/>
            <person name="Courvalin P."/>
            <person name="Walker B."/>
            <person name="Young S.K."/>
            <person name="Zeng Q."/>
            <person name="Gargeya S."/>
            <person name="Fitzgerald M."/>
            <person name="Haas B."/>
            <person name="Abouelleil A."/>
            <person name="Alvarado L."/>
            <person name="Arachchi H.M."/>
            <person name="Berlin A.M."/>
            <person name="Chapman S.B."/>
            <person name="Dewar J."/>
            <person name="Goldberg J."/>
            <person name="Griggs A."/>
            <person name="Gujja S."/>
            <person name="Hansen M."/>
            <person name="Howarth C."/>
            <person name="Imamovic A."/>
            <person name="Larimer J."/>
            <person name="McCowan C."/>
            <person name="Murphy C."/>
            <person name="Neiman D."/>
            <person name="Pearson M."/>
            <person name="Priest M."/>
            <person name="Roberts A."/>
            <person name="Saif S."/>
            <person name="Shea T."/>
            <person name="Sisk P."/>
            <person name="Sykes S."/>
            <person name="Wortman J."/>
            <person name="Nusbaum C."/>
            <person name="Birren B."/>
        </authorList>
    </citation>
    <scope>NUCLEOTIDE SEQUENCE [LARGE SCALE GENOMIC DNA]</scope>
    <source>
        <strain evidence="6 7">10063974</strain>
    </source>
</reference>
<keyword evidence="4 5" id="KW-0472">Membrane</keyword>
<keyword evidence="3 5" id="KW-1133">Transmembrane helix</keyword>
<dbReference type="PANTHER" id="PTHR35529:SF1">
    <property type="entry name" value="MANGANESE EFFLUX PUMP MNTP-RELATED"/>
    <property type="match status" value="1"/>
</dbReference>
<dbReference type="PATRIC" id="fig|997872.3.peg.624"/>
<feature type="transmembrane region" description="Helical" evidence="5">
    <location>
        <begin position="179"/>
        <end position="196"/>
    </location>
</feature>
<protein>
    <recommendedName>
        <fullName evidence="8">Manganese efflux pump MntP</fullName>
    </recommendedName>
</protein>
<dbReference type="PANTHER" id="PTHR35529">
    <property type="entry name" value="MANGANESE EFFLUX PUMP MNTP-RELATED"/>
    <property type="match status" value="1"/>
</dbReference>
<dbReference type="OrthoDB" id="9811590at2"/>
<dbReference type="HOGENOM" id="CLU_096410_3_1_11"/>
<evidence type="ECO:0000313" key="6">
    <source>
        <dbReference type="EMBL" id="EMZ41651.1"/>
    </source>
</evidence>
<keyword evidence="1" id="KW-1003">Cell membrane</keyword>
<dbReference type="InterPro" id="IPR003810">
    <property type="entry name" value="Mntp/YtaF"/>
</dbReference>
<dbReference type="Proteomes" id="UP000012651">
    <property type="component" value="Unassembled WGS sequence"/>
</dbReference>
<keyword evidence="2 5" id="KW-0812">Transmembrane</keyword>
<dbReference type="EMBL" id="AGXC01000002">
    <property type="protein sequence ID" value="EMZ41651.1"/>
    <property type="molecule type" value="Genomic_DNA"/>
</dbReference>
<feature type="transmembrane region" description="Helical" evidence="5">
    <location>
        <begin position="35"/>
        <end position="57"/>
    </location>
</feature>
<name>N2BN66_9ACTN</name>
<evidence type="ECO:0000256" key="2">
    <source>
        <dbReference type="ARBA" id="ARBA00022692"/>
    </source>
</evidence>
<comment type="caution">
    <text evidence="6">The sequence shown here is derived from an EMBL/GenBank/DDBJ whole genome shotgun (WGS) entry which is preliminary data.</text>
</comment>
<dbReference type="AlphaFoldDB" id="N2BN66"/>